<dbReference type="AlphaFoldDB" id="A0A3M7RQI7"/>
<name>A0A3M7RQI7_BRAPC</name>
<dbReference type="EMBL" id="REGN01002851">
    <property type="protein sequence ID" value="RNA25814.1"/>
    <property type="molecule type" value="Genomic_DNA"/>
</dbReference>
<sequence>MSLFTVISYHVQNLLNYVISAILNYYYLIVFSDKALDIFITEFYKILPKIVKKRRFLDFTRCNYNFCLIYI</sequence>
<accession>A0A3M7RQI7</accession>
<evidence type="ECO:0000313" key="1">
    <source>
        <dbReference type="EMBL" id="RNA25814.1"/>
    </source>
</evidence>
<dbReference type="Proteomes" id="UP000276133">
    <property type="component" value="Unassembled WGS sequence"/>
</dbReference>
<protein>
    <submittedName>
        <fullName evidence="1">Uncharacterized protein</fullName>
    </submittedName>
</protein>
<organism evidence="1 2">
    <name type="scientific">Brachionus plicatilis</name>
    <name type="common">Marine rotifer</name>
    <name type="synonym">Brachionus muelleri</name>
    <dbReference type="NCBI Taxonomy" id="10195"/>
    <lineage>
        <taxon>Eukaryota</taxon>
        <taxon>Metazoa</taxon>
        <taxon>Spiralia</taxon>
        <taxon>Gnathifera</taxon>
        <taxon>Rotifera</taxon>
        <taxon>Eurotatoria</taxon>
        <taxon>Monogononta</taxon>
        <taxon>Pseudotrocha</taxon>
        <taxon>Ploima</taxon>
        <taxon>Brachionidae</taxon>
        <taxon>Brachionus</taxon>
    </lineage>
</organism>
<evidence type="ECO:0000313" key="2">
    <source>
        <dbReference type="Proteomes" id="UP000276133"/>
    </source>
</evidence>
<gene>
    <name evidence="1" type="ORF">BpHYR1_004894</name>
</gene>
<comment type="caution">
    <text evidence="1">The sequence shown here is derived from an EMBL/GenBank/DDBJ whole genome shotgun (WGS) entry which is preliminary data.</text>
</comment>
<keyword evidence="2" id="KW-1185">Reference proteome</keyword>
<proteinExistence type="predicted"/>
<reference evidence="1 2" key="1">
    <citation type="journal article" date="2018" name="Sci. Rep.">
        <title>Genomic signatures of local adaptation to the degree of environmental predictability in rotifers.</title>
        <authorList>
            <person name="Franch-Gras L."/>
            <person name="Hahn C."/>
            <person name="Garcia-Roger E.M."/>
            <person name="Carmona M.J."/>
            <person name="Serra M."/>
            <person name="Gomez A."/>
        </authorList>
    </citation>
    <scope>NUCLEOTIDE SEQUENCE [LARGE SCALE GENOMIC DNA]</scope>
    <source>
        <strain evidence="1">HYR1</strain>
    </source>
</reference>